<dbReference type="EMBL" id="JAPJDO010000004">
    <property type="protein sequence ID" value="MCX2936256.1"/>
    <property type="molecule type" value="Genomic_DNA"/>
</dbReference>
<comment type="caution">
    <text evidence="7">The sequence shown here is derived from an EMBL/GenBank/DDBJ whole genome shotgun (WGS) entry which is preliminary data.</text>
</comment>
<keyword evidence="2" id="KW-1003">Cell membrane</keyword>
<dbReference type="RefSeq" id="WP_265996007.1">
    <property type="nucleotide sequence ID" value="NZ_JAPJDN010000004.1"/>
</dbReference>
<evidence type="ECO:0000256" key="4">
    <source>
        <dbReference type="ARBA" id="ARBA00022989"/>
    </source>
</evidence>
<evidence type="ECO:0000313" key="8">
    <source>
        <dbReference type="Proteomes" id="UP001300745"/>
    </source>
</evidence>
<name>A0ABT3S9R6_9MYCO</name>
<accession>A0ABT3S9R6</accession>
<sequence>MRTLIRSNASIAWLALTTLTVVSWALGTQHGLGGGGHVPASLIIFVVAVFKVRLVGMYFMELRDAPLALRAIFEGYCVVLLGLLVGMYLLA</sequence>
<keyword evidence="3 6" id="KW-0812">Transmembrane</keyword>
<comment type="subcellular location">
    <subcellularLocation>
        <location evidence="1">Cell membrane</location>
        <topology evidence="1">Multi-pass membrane protein</topology>
    </subcellularLocation>
</comment>
<protein>
    <submittedName>
        <fullName evidence="7">Cytochrome C oxidase subunit IV family protein</fullName>
    </submittedName>
</protein>
<reference evidence="7 8" key="1">
    <citation type="submission" date="2022-11" db="EMBL/GenBank/DDBJ databases">
        <title>Mycobacterium sp. nov.</title>
        <authorList>
            <person name="Papic B."/>
            <person name="Spicic S."/>
            <person name="Duvnjak S."/>
        </authorList>
    </citation>
    <scope>NUCLEOTIDE SEQUENCE [LARGE SCALE GENOMIC DNA]</scope>
    <source>
        <strain evidence="7 8">CVI_P4</strain>
    </source>
</reference>
<keyword evidence="5 6" id="KW-0472">Membrane</keyword>
<keyword evidence="4 6" id="KW-1133">Transmembrane helix</keyword>
<gene>
    <name evidence="7" type="ORF">ORI27_06085</name>
</gene>
<keyword evidence="8" id="KW-1185">Reference proteome</keyword>
<evidence type="ECO:0000256" key="2">
    <source>
        <dbReference type="ARBA" id="ARBA00022475"/>
    </source>
</evidence>
<feature type="transmembrane region" description="Helical" evidence="6">
    <location>
        <begin position="71"/>
        <end position="90"/>
    </location>
</feature>
<organism evidence="7 8">
    <name type="scientific">Mycobacterium pinniadriaticum</name>
    <dbReference type="NCBI Taxonomy" id="2994102"/>
    <lineage>
        <taxon>Bacteria</taxon>
        <taxon>Bacillati</taxon>
        <taxon>Actinomycetota</taxon>
        <taxon>Actinomycetes</taxon>
        <taxon>Mycobacteriales</taxon>
        <taxon>Mycobacteriaceae</taxon>
        <taxon>Mycobacterium</taxon>
    </lineage>
</organism>
<evidence type="ECO:0000256" key="1">
    <source>
        <dbReference type="ARBA" id="ARBA00004651"/>
    </source>
</evidence>
<evidence type="ECO:0000256" key="5">
    <source>
        <dbReference type="ARBA" id="ARBA00023136"/>
    </source>
</evidence>
<evidence type="ECO:0000256" key="3">
    <source>
        <dbReference type="ARBA" id="ARBA00022692"/>
    </source>
</evidence>
<evidence type="ECO:0000313" key="7">
    <source>
        <dbReference type="EMBL" id="MCX2936256.1"/>
    </source>
</evidence>
<evidence type="ECO:0000256" key="6">
    <source>
        <dbReference type="SAM" id="Phobius"/>
    </source>
</evidence>
<dbReference type="Pfam" id="PF03626">
    <property type="entry name" value="COX4_pro"/>
    <property type="match status" value="1"/>
</dbReference>
<dbReference type="Proteomes" id="UP001300745">
    <property type="component" value="Unassembled WGS sequence"/>
</dbReference>
<feature type="transmembrane region" description="Helical" evidence="6">
    <location>
        <begin position="37"/>
        <end position="59"/>
    </location>
</feature>
<proteinExistence type="predicted"/>
<dbReference type="InterPro" id="IPR005171">
    <property type="entry name" value="Cyt_c_oxidase_su4_prok"/>
</dbReference>